<evidence type="ECO:0000313" key="8">
    <source>
        <dbReference type="WBParaSite" id="Gr19_v10_g6115.t1"/>
    </source>
</evidence>
<dbReference type="Pfam" id="PF10475">
    <property type="entry name" value="Vps54_N"/>
    <property type="match status" value="1"/>
</dbReference>
<evidence type="ECO:0000259" key="5">
    <source>
        <dbReference type="Pfam" id="PF10474"/>
    </source>
</evidence>
<evidence type="ECO:0000313" key="7">
    <source>
        <dbReference type="Proteomes" id="UP000887572"/>
    </source>
</evidence>
<dbReference type="GO" id="GO:1990745">
    <property type="term" value="C:EARP complex"/>
    <property type="evidence" value="ECO:0007669"/>
    <property type="project" value="InterPro"/>
</dbReference>
<organism evidence="7 8">
    <name type="scientific">Globodera rostochiensis</name>
    <name type="common">Golden nematode worm</name>
    <name type="synonym">Heterodera rostochiensis</name>
    <dbReference type="NCBI Taxonomy" id="31243"/>
    <lineage>
        <taxon>Eukaryota</taxon>
        <taxon>Metazoa</taxon>
        <taxon>Ecdysozoa</taxon>
        <taxon>Nematoda</taxon>
        <taxon>Chromadorea</taxon>
        <taxon>Rhabditida</taxon>
        <taxon>Tylenchina</taxon>
        <taxon>Tylenchomorpha</taxon>
        <taxon>Tylenchoidea</taxon>
        <taxon>Heteroderidae</taxon>
        <taxon>Heteroderinae</taxon>
        <taxon>Globodera</taxon>
    </lineage>
</organism>
<sequence length="948" mass="107114">MDDRPSTSSSFACSSIIPDDSPVDEKDMPATDRAIEKLFDGIDAIYFMESGFNAIAHELEKLSVVCSGLEIDELERERFKLKRQMQVVSRKMSALIGKNSLGFNRQVENYENVRTNAEQLLRITRKMRSTIEIGKSKCRFLASVLASNYKKRLCLLVKRELALIATLHDSENRVRQLLQEDDIWGFLQVVIGVINAARHFQHYSSVQQISLTLMNFLRSTECQIDAVLAQQTKLFKLERYKLLNSAYHFLGSIESTSVKLINHFKESLCNASRAAVLDLLRTYPNLATEQTDLADLPFERLCRCICLKDLLRSLCKFHVDEDKLALQKMIGQNDDDGTEQYNNGDQQQQFAFFDFQPMVEKGVMQKALIDNAFDIFECAASRSFNCLFEGMDLSAMKFDQFIKIVDLSERFRNFGRQYFGNPCELIEKTLLAQSRTYNEQYLLEKMEEFTLFDLPEFFFLKEAQQPSKDVNDGVSTAEEPIILSLEAFVDGKSIRFSLFDRTSDDGTEGAEEIFPYASEQFDESPSHASDSRRVCRNGSSLCSSFDDGARTSVDDVDDDPSGGPTLNTMPNLCNSALNLLRVIGRLLQMSTVLRSTAELTVESIVALFNCYVYTIFSFFCVDFDAKQQEQMFGTNFVSFRLRHFVQFIENALNRPNCGAPEGEETAGVKNSFYHPPSLCHALDKDDPDKLFLLAERIVSVESAMFLAKQMEMLRPFLEALLPKRGSNLSLDSLFRFLPAVFDLGDASFGCVAAKVVAHQSILKQILATDWSTDEIQSQHSAYVDAVVKEYSEFKQKFVRLYAYVHISNELYSAIWSMMLLCTMRTLVQGYADAKKCSIEGRALQLLDVEQLCGELEEITGLRPLPHRPFVENFVKAFYLPFGELQNWIVHHTEYSLSQTSSILNAAASSNSSPSSAGGTNSKKTTMSRLMANLLDASGIGEGSNSLFQ</sequence>
<dbReference type="Pfam" id="PF10474">
    <property type="entry name" value="Syndetin_C"/>
    <property type="match status" value="1"/>
</dbReference>
<evidence type="ECO:0000256" key="4">
    <source>
        <dbReference type="SAM" id="MobiDB-lite"/>
    </source>
</evidence>
<accession>A0A914I1X4</accession>
<dbReference type="GO" id="GO:0042147">
    <property type="term" value="P:retrograde transport, endosome to Golgi"/>
    <property type="evidence" value="ECO:0007669"/>
    <property type="project" value="InterPro"/>
</dbReference>
<keyword evidence="2" id="KW-0653">Protein transport</keyword>
<proteinExistence type="predicted"/>
<dbReference type="WBParaSite" id="Gr19_v10_g6115.t1">
    <property type="protein sequence ID" value="Gr19_v10_g6115.t1"/>
    <property type="gene ID" value="Gr19_v10_g6115"/>
</dbReference>
<feature type="domain" description="Syndetin C-terminal" evidence="5">
    <location>
        <begin position="690"/>
        <end position="911"/>
    </location>
</feature>
<dbReference type="GO" id="GO:0032456">
    <property type="term" value="P:endocytic recycling"/>
    <property type="evidence" value="ECO:0007669"/>
    <property type="project" value="InterPro"/>
</dbReference>
<dbReference type="PANTHER" id="PTHR13258:SF0">
    <property type="entry name" value="SYNDETIN"/>
    <property type="match status" value="1"/>
</dbReference>
<dbReference type="Proteomes" id="UP000887572">
    <property type="component" value="Unplaced"/>
</dbReference>
<feature type="domain" description="Vacuolar protein sorting-associated protein 54 N-terminal" evidence="6">
    <location>
        <begin position="40"/>
        <end position="315"/>
    </location>
</feature>
<feature type="region of interest" description="Disordered" evidence="4">
    <location>
        <begin position="1"/>
        <end position="27"/>
    </location>
</feature>
<feature type="compositionally biased region" description="Low complexity" evidence="4">
    <location>
        <begin position="1"/>
        <end position="15"/>
    </location>
</feature>
<reference evidence="8" key="1">
    <citation type="submission" date="2022-11" db="UniProtKB">
        <authorList>
            <consortium name="WormBaseParasite"/>
        </authorList>
    </citation>
    <scope>IDENTIFICATION</scope>
</reference>
<name>A0A914I1X4_GLORO</name>
<dbReference type="InterPro" id="IPR040047">
    <property type="entry name" value="VPS50"/>
</dbReference>
<dbReference type="PANTHER" id="PTHR13258">
    <property type="entry name" value="SYNDETIN"/>
    <property type="match status" value="1"/>
</dbReference>
<dbReference type="AlphaFoldDB" id="A0A914I1X4"/>
<dbReference type="GO" id="GO:0005829">
    <property type="term" value="C:cytosol"/>
    <property type="evidence" value="ECO:0007669"/>
    <property type="project" value="GOC"/>
</dbReference>
<dbReference type="GO" id="GO:0015031">
    <property type="term" value="P:protein transport"/>
    <property type="evidence" value="ECO:0007669"/>
    <property type="project" value="UniProtKB-KW"/>
</dbReference>
<evidence type="ECO:0000256" key="1">
    <source>
        <dbReference type="ARBA" id="ARBA00022448"/>
    </source>
</evidence>
<keyword evidence="1" id="KW-0813">Transport</keyword>
<evidence type="ECO:0000256" key="3">
    <source>
        <dbReference type="ARBA" id="ARBA00023054"/>
    </source>
</evidence>
<protein>
    <submittedName>
        <fullName evidence="8">Coiled-coil domain-containing protein 132</fullName>
    </submittedName>
</protein>
<dbReference type="InterPro" id="IPR019514">
    <property type="entry name" value="Syndetin_C"/>
</dbReference>
<keyword evidence="7" id="KW-1185">Reference proteome</keyword>
<evidence type="ECO:0000259" key="6">
    <source>
        <dbReference type="Pfam" id="PF10475"/>
    </source>
</evidence>
<dbReference type="InterPro" id="IPR019515">
    <property type="entry name" value="VPS54_N"/>
</dbReference>
<keyword evidence="3" id="KW-0175">Coiled coil</keyword>
<dbReference type="GO" id="GO:0000149">
    <property type="term" value="F:SNARE binding"/>
    <property type="evidence" value="ECO:0007669"/>
    <property type="project" value="TreeGrafter"/>
</dbReference>
<evidence type="ECO:0000256" key="2">
    <source>
        <dbReference type="ARBA" id="ARBA00022927"/>
    </source>
</evidence>